<proteinExistence type="inferred from homology"/>
<reference evidence="4 5" key="1">
    <citation type="submission" date="2017-01" db="EMBL/GenBank/DDBJ databases">
        <authorList>
            <person name="Varghese N."/>
            <person name="Submissions S."/>
        </authorList>
    </citation>
    <scope>NUCLEOTIDE SEQUENCE [LARGE SCALE GENOMIC DNA]</scope>
    <source>
        <strain evidence="4 5">DSM 2061</strain>
    </source>
</reference>
<dbReference type="InterPro" id="IPR004147">
    <property type="entry name" value="ABC1_dom"/>
</dbReference>
<dbReference type="RefSeq" id="WP_076454329.1">
    <property type="nucleotide sequence ID" value="NZ_FTOB01000002.1"/>
</dbReference>
<dbReference type="InterPro" id="IPR050154">
    <property type="entry name" value="UbiB_kinase"/>
</dbReference>
<evidence type="ECO:0000256" key="1">
    <source>
        <dbReference type="ARBA" id="ARBA00009670"/>
    </source>
</evidence>
<dbReference type="InterPro" id="IPR011009">
    <property type="entry name" value="Kinase-like_dom_sf"/>
</dbReference>
<dbReference type="CDD" id="cd05121">
    <property type="entry name" value="ABC1_ADCK3-like"/>
    <property type="match status" value="1"/>
</dbReference>
<sequence length="560" mass="63401">MAAFKLPKQQEIKRYATLFNVLAKYGFEDVLANSGITKAIPKSYLNQHPDTEKNLSFSTYERIRMVLEDLGPSYVKLGQIFSNREDMLPPELIKELEKLQDHAPQLKNFDVEKVLEEELNISLPDHFLSVDPEPLAAASLAQVHRAQLLTGEEVVFKIQRPLIREIIESDLLIMKQVARALEKYSTHAQALQPVRIIASFEQSIHEELQFLREIENTERFARNFEDNELIHAPVIYHHFCTDSLICMEFLDGIKVSEIDRLKAANIDPSAVAKVGVDLYLAQILEHGFFHADPHPGNISVLPTSGQISFLDFGMMGTIMPNDKEVLGDLLLYFLRKDVKKIRILLEKIAVKTDIPDQKKLEQDIYELVSGVSDTALGNVKIGSTLTQFKTVLYENKIVLPHYLYMLIRGLIIIEGVGRKLDPAFNISDNLEPYTAKIIGRRFNLKRLFKKNLSRFQDFNELLDTLPEDLNTILKKIKDGKLVVVHEHKGLKEFQTATSKSVNRLVFAVIIAALSIGSSILVMAQMPPLVNGIPLLGAIGFVLSALLGFYIVISIFRNDQF</sequence>
<keyword evidence="2" id="KW-0472">Membrane</keyword>
<dbReference type="PANTHER" id="PTHR10566">
    <property type="entry name" value="CHAPERONE-ACTIVITY OF BC1 COMPLEX CABC1 -RELATED"/>
    <property type="match status" value="1"/>
</dbReference>
<gene>
    <name evidence="4" type="ORF">SAMN05421766_102588</name>
</gene>
<keyword evidence="2" id="KW-0812">Transmembrane</keyword>
<dbReference type="Proteomes" id="UP000185728">
    <property type="component" value="Unassembled WGS sequence"/>
</dbReference>
<feature type="transmembrane region" description="Helical" evidence="2">
    <location>
        <begin position="504"/>
        <end position="525"/>
    </location>
</feature>
<evidence type="ECO:0000313" key="4">
    <source>
        <dbReference type="EMBL" id="SIS53135.1"/>
    </source>
</evidence>
<keyword evidence="5" id="KW-1185">Reference proteome</keyword>
<feature type="domain" description="ABC1 atypical kinase-like" evidence="3">
    <location>
        <begin position="98"/>
        <end position="342"/>
    </location>
</feature>
<dbReference type="SUPFAM" id="SSF56112">
    <property type="entry name" value="Protein kinase-like (PK-like)"/>
    <property type="match status" value="1"/>
</dbReference>
<protein>
    <submittedName>
        <fullName evidence="4">Ubiquinone biosynthesis protein</fullName>
    </submittedName>
</protein>
<comment type="similarity">
    <text evidence="1">Belongs to the protein kinase superfamily. ADCK protein kinase family.</text>
</comment>
<dbReference type="Pfam" id="PF03109">
    <property type="entry name" value="ABC1"/>
    <property type="match status" value="1"/>
</dbReference>
<dbReference type="EMBL" id="FTOB01000002">
    <property type="protein sequence ID" value="SIS53135.1"/>
    <property type="molecule type" value="Genomic_DNA"/>
</dbReference>
<evidence type="ECO:0000313" key="5">
    <source>
        <dbReference type="Proteomes" id="UP000185728"/>
    </source>
</evidence>
<comment type="caution">
    <text evidence="4">The sequence shown here is derived from an EMBL/GenBank/DDBJ whole genome shotgun (WGS) entry which is preliminary data.</text>
</comment>
<organism evidence="4 5">
    <name type="scientific">Zobellia uliginosa</name>
    <dbReference type="NCBI Taxonomy" id="143224"/>
    <lineage>
        <taxon>Bacteria</taxon>
        <taxon>Pseudomonadati</taxon>
        <taxon>Bacteroidota</taxon>
        <taxon>Flavobacteriia</taxon>
        <taxon>Flavobacteriales</taxon>
        <taxon>Flavobacteriaceae</taxon>
        <taxon>Zobellia</taxon>
    </lineage>
</organism>
<dbReference type="PANTHER" id="PTHR10566:SF113">
    <property type="entry name" value="PROTEIN ACTIVITY OF BC1 COMPLEX KINASE 7, CHLOROPLASTIC"/>
    <property type="match status" value="1"/>
</dbReference>
<keyword evidence="4" id="KW-0830">Ubiquinone</keyword>
<accession>A0ABY1KNC4</accession>
<evidence type="ECO:0000256" key="2">
    <source>
        <dbReference type="SAM" id="Phobius"/>
    </source>
</evidence>
<name>A0ABY1KNC4_9FLAO</name>
<feature type="transmembrane region" description="Helical" evidence="2">
    <location>
        <begin position="531"/>
        <end position="555"/>
    </location>
</feature>
<evidence type="ECO:0000259" key="3">
    <source>
        <dbReference type="Pfam" id="PF03109"/>
    </source>
</evidence>
<keyword evidence="2" id="KW-1133">Transmembrane helix</keyword>